<reference evidence="3" key="1">
    <citation type="submission" date="2020-05" db="EMBL/GenBank/DDBJ databases">
        <authorList>
            <person name="Chiriac C."/>
            <person name="Salcher M."/>
            <person name="Ghai R."/>
            <person name="Kavagutti S V."/>
        </authorList>
    </citation>
    <scope>NUCLEOTIDE SEQUENCE</scope>
</reference>
<dbReference type="Gene3D" id="3.40.50.620">
    <property type="entry name" value="HUPs"/>
    <property type="match status" value="2"/>
</dbReference>
<dbReference type="EMBL" id="CAEMXZ010000168">
    <property type="protein sequence ID" value="CAB4324551.1"/>
    <property type="molecule type" value="Genomic_DNA"/>
</dbReference>
<dbReference type="InterPro" id="IPR014729">
    <property type="entry name" value="Rossmann-like_a/b/a_fold"/>
</dbReference>
<protein>
    <submittedName>
        <fullName evidence="3">Unannotated protein</fullName>
    </submittedName>
</protein>
<dbReference type="PRINTS" id="PR01438">
    <property type="entry name" value="UNVRSLSTRESS"/>
</dbReference>
<dbReference type="CDD" id="cd00293">
    <property type="entry name" value="USP-like"/>
    <property type="match status" value="2"/>
</dbReference>
<evidence type="ECO:0000256" key="1">
    <source>
        <dbReference type="ARBA" id="ARBA00008791"/>
    </source>
</evidence>
<dbReference type="InterPro" id="IPR006015">
    <property type="entry name" value="Universal_stress_UspA"/>
</dbReference>
<gene>
    <name evidence="3" type="ORF">UFOPK1392_02326</name>
</gene>
<dbReference type="InterPro" id="IPR006016">
    <property type="entry name" value="UspA"/>
</dbReference>
<evidence type="ECO:0000259" key="2">
    <source>
        <dbReference type="Pfam" id="PF00582"/>
    </source>
</evidence>
<proteinExistence type="inferred from homology"/>
<dbReference type="Pfam" id="PF00582">
    <property type="entry name" value="Usp"/>
    <property type="match status" value="2"/>
</dbReference>
<accession>A0A6J5YJA8</accession>
<dbReference type="PANTHER" id="PTHR46268">
    <property type="entry name" value="STRESS RESPONSE PROTEIN NHAX"/>
    <property type="match status" value="1"/>
</dbReference>
<dbReference type="AlphaFoldDB" id="A0A6J5YJA8"/>
<dbReference type="SUPFAM" id="SSF52402">
    <property type="entry name" value="Adenine nucleotide alpha hydrolases-like"/>
    <property type="match status" value="2"/>
</dbReference>
<sequence length="261" mass="26593">MPNTLLVPLDGSDLSESALPVAEQLSAGLDSQIMLLTSGWGSTVADLEGYLAFNAAMLGAPCSTVVIPDTFPATAIADAVRSPEDTVVMATHGRSGIGRALLGSVAEDLLRRTDTTVVLLGPSATNDTPIVGGSLIVTLDGSARSARILPVAVRWAKGLELRVVVVTVSPPGADDPAEELQRAAGASVGFFRSEGIDATHESLIGTTAAETIIAFAQQVPASLIAMCTHGRTGLGRTALGSTTIKVVHGASCPVAVVRTSD</sequence>
<feature type="domain" description="UspA" evidence="2">
    <location>
        <begin position="136"/>
        <end position="258"/>
    </location>
</feature>
<evidence type="ECO:0000313" key="3">
    <source>
        <dbReference type="EMBL" id="CAB4324551.1"/>
    </source>
</evidence>
<dbReference type="PANTHER" id="PTHR46268:SF6">
    <property type="entry name" value="UNIVERSAL STRESS PROTEIN UP12"/>
    <property type="match status" value="1"/>
</dbReference>
<feature type="domain" description="UspA" evidence="2">
    <location>
        <begin position="59"/>
        <end position="119"/>
    </location>
</feature>
<name>A0A6J5YJA8_9ZZZZ</name>
<organism evidence="3">
    <name type="scientific">freshwater metagenome</name>
    <dbReference type="NCBI Taxonomy" id="449393"/>
    <lineage>
        <taxon>unclassified sequences</taxon>
        <taxon>metagenomes</taxon>
        <taxon>ecological metagenomes</taxon>
    </lineage>
</organism>
<comment type="similarity">
    <text evidence="1">Belongs to the universal stress protein A family.</text>
</comment>